<evidence type="ECO:0000313" key="11">
    <source>
        <dbReference type="EMBL" id="OKL58681.1"/>
    </source>
</evidence>
<comment type="function">
    <text evidence="8">Component of the signal peptidase complex (SPC) which catalyzes the cleavage of N-terminal signal sequences from nascent proteins as they are translocated into the lumen of the endoplasmic reticulum. Enhances the enzymatic activity of SPC and facilitates the interactions between different components of the translocation site.</text>
</comment>
<evidence type="ECO:0000256" key="4">
    <source>
        <dbReference type="ARBA" id="ARBA00022692"/>
    </source>
</evidence>
<dbReference type="PANTHER" id="PTHR13085">
    <property type="entry name" value="MICROSOMAL SIGNAL PEPTIDASE 25 KDA SUBUNIT"/>
    <property type="match status" value="1"/>
</dbReference>
<keyword evidence="4 10" id="KW-0812">Transmembrane</keyword>
<comment type="similarity">
    <text evidence="2">Belongs to the SPCS2 family.</text>
</comment>
<keyword evidence="7 10" id="KW-0472">Membrane</keyword>
<dbReference type="Proteomes" id="UP000214365">
    <property type="component" value="Unassembled WGS sequence"/>
</dbReference>
<feature type="transmembrane region" description="Helical" evidence="10">
    <location>
        <begin position="77"/>
        <end position="100"/>
    </location>
</feature>
<dbReference type="PANTHER" id="PTHR13085:SF0">
    <property type="entry name" value="SIGNAL PEPTIDASE COMPLEX SUBUNIT 2"/>
    <property type="match status" value="1"/>
</dbReference>
<feature type="compositionally biased region" description="Basic and acidic residues" evidence="9">
    <location>
        <begin position="198"/>
        <end position="207"/>
    </location>
</feature>
<keyword evidence="5" id="KW-0256">Endoplasmic reticulum</keyword>
<keyword evidence="6 10" id="KW-1133">Transmembrane helix</keyword>
<evidence type="ECO:0000313" key="12">
    <source>
        <dbReference type="Proteomes" id="UP000214365"/>
    </source>
</evidence>
<dbReference type="GO" id="GO:0005787">
    <property type="term" value="C:signal peptidase complex"/>
    <property type="evidence" value="ECO:0007669"/>
    <property type="project" value="InterPro"/>
</dbReference>
<evidence type="ECO:0000256" key="9">
    <source>
        <dbReference type="SAM" id="MobiDB-lite"/>
    </source>
</evidence>
<evidence type="ECO:0000256" key="3">
    <source>
        <dbReference type="ARBA" id="ARBA00017057"/>
    </source>
</evidence>
<gene>
    <name evidence="11" type="ORF">UA08_06107</name>
</gene>
<sequence>MTSTEAPKVPVYSLNDLKSTSDDALTPYLCTLPQPYTFKRDYTKTNIRFVVGYSAVLIAGVTFYLDRQLGWEATEALWVKVAVAAYFVLNTFLTYWIWAVEAGEVFKGSRKTGETITIQSYTKKNNPVYKLKVRYTASDTKKVLQEKEIQASFTHWFSENGTFHPEPFRAWLAREIDILAAAEKETLKKTGNASSHVSVDEGRGKKK</sequence>
<evidence type="ECO:0000256" key="5">
    <source>
        <dbReference type="ARBA" id="ARBA00022824"/>
    </source>
</evidence>
<keyword evidence="12" id="KW-1185">Reference proteome</keyword>
<evidence type="ECO:0000256" key="10">
    <source>
        <dbReference type="SAM" id="Phobius"/>
    </source>
</evidence>
<organism evidence="11 12">
    <name type="scientific">Talaromyces atroroseus</name>
    <dbReference type="NCBI Taxonomy" id="1441469"/>
    <lineage>
        <taxon>Eukaryota</taxon>
        <taxon>Fungi</taxon>
        <taxon>Dikarya</taxon>
        <taxon>Ascomycota</taxon>
        <taxon>Pezizomycotina</taxon>
        <taxon>Eurotiomycetes</taxon>
        <taxon>Eurotiomycetidae</taxon>
        <taxon>Eurotiales</taxon>
        <taxon>Trichocomaceae</taxon>
        <taxon>Talaromyces</taxon>
        <taxon>Talaromyces sect. Trachyspermi</taxon>
    </lineage>
</organism>
<dbReference type="GO" id="GO:0006465">
    <property type="term" value="P:signal peptide processing"/>
    <property type="evidence" value="ECO:0007669"/>
    <property type="project" value="InterPro"/>
</dbReference>
<dbReference type="EMBL" id="LFMY01000009">
    <property type="protein sequence ID" value="OKL58681.1"/>
    <property type="molecule type" value="Genomic_DNA"/>
</dbReference>
<comment type="caution">
    <text evidence="11">The sequence shown here is derived from an EMBL/GenBank/DDBJ whole genome shotgun (WGS) entry which is preliminary data.</text>
</comment>
<reference evidence="11 12" key="1">
    <citation type="submission" date="2015-06" db="EMBL/GenBank/DDBJ databases">
        <title>Talaromyces atroroseus IBT 11181 draft genome.</title>
        <authorList>
            <person name="Rasmussen K.B."/>
            <person name="Rasmussen S."/>
            <person name="Petersen B."/>
            <person name="Sicheritz-Ponten T."/>
            <person name="Mortensen U.H."/>
            <person name="Thrane U."/>
        </authorList>
    </citation>
    <scope>NUCLEOTIDE SEQUENCE [LARGE SCALE GENOMIC DNA]</scope>
    <source>
        <strain evidence="11 12">IBT 11181</strain>
    </source>
</reference>
<dbReference type="InterPro" id="IPR009582">
    <property type="entry name" value="Spc2/SPCS2"/>
</dbReference>
<dbReference type="AlphaFoldDB" id="A0A225AC44"/>
<dbReference type="GO" id="GO:0045047">
    <property type="term" value="P:protein targeting to ER"/>
    <property type="evidence" value="ECO:0007669"/>
    <property type="project" value="TreeGrafter"/>
</dbReference>
<feature type="region of interest" description="Disordered" evidence="9">
    <location>
        <begin position="187"/>
        <end position="207"/>
    </location>
</feature>
<comment type="subcellular location">
    <subcellularLocation>
        <location evidence="1">Endoplasmic reticulum membrane</location>
        <topology evidence="1">Multi-pass membrane protein</topology>
    </subcellularLocation>
</comment>
<dbReference type="RefSeq" id="XP_020118802.1">
    <property type="nucleotide sequence ID" value="XM_020268394.1"/>
</dbReference>
<evidence type="ECO:0000256" key="1">
    <source>
        <dbReference type="ARBA" id="ARBA00004477"/>
    </source>
</evidence>
<evidence type="ECO:0000256" key="8">
    <source>
        <dbReference type="ARBA" id="ARBA00045608"/>
    </source>
</evidence>
<feature type="transmembrane region" description="Helical" evidence="10">
    <location>
        <begin position="47"/>
        <end position="65"/>
    </location>
</feature>
<evidence type="ECO:0000256" key="7">
    <source>
        <dbReference type="ARBA" id="ARBA00023136"/>
    </source>
</evidence>
<accession>A0A225AC44</accession>
<dbReference type="OrthoDB" id="29558at2759"/>
<dbReference type="GeneID" id="31005863"/>
<proteinExistence type="inferred from homology"/>
<name>A0A225AC44_TALAT</name>
<protein>
    <recommendedName>
        <fullName evidence="3">Signal peptidase complex subunit 2</fullName>
    </recommendedName>
</protein>
<evidence type="ECO:0000256" key="6">
    <source>
        <dbReference type="ARBA" id="ARBA00022989"/>
    </source>
</evidence>
<dbReference type="Pfam" id="PF06703">
    <property type="entry name" value="SPC25"/>
    <property type="match status" value="1"/>
</dbReference>
<evidence type="ECO:0000256" key="2">
    <source>
        <dbReference type="ARBA" id="ARBA00007324"/>
    </source>
</evidence>